<dbReference type="InterPro" id="IPR011990">
    <property type="entry name" value="TPR-like_helical_dom_sf"/>
</dbReference>
<comment type="caution">
    <text evidence="1">The sequence shown here is derived from an EMBL/GenBank/DDBJ whole genome shotgun (WGS) entry which is preliminary data.</text>
</comment>
<dbReference type="AlphaFoldDB" id="A0A699Y9Y3"/>
<sequence length="118" mass="12528">NCRKSYVAVELGRGPLVLLQAQSSDAQRKAAVDLLQQLSTAGEPLPDVAEVNELLRLCAAISDVDSVFKVIGVMERHKVAGDEGTLVQLSEMFQRGKAGCDGEGALQVHRRQAVDAGG</sequence>
<feature type="non-terminal residue" evidence="1">
    <location>
        <position position="1"/>
    </location>
</feature>
<feature type="non-terminal residue" evidence="1">
    <location>
        <position position="118"/>
    </location>
</feature>
<reference evidence="1 2" key="1">
    <citation type="submission" date="2020-02" db="EMBL/GenBank/DDBJ databases">
        <title>Draft genome sequence of Haematococcus lacustris strain NIES-144.</title>
        <authorList>
            <person name="Morimoto D."/>
            <person name="Nakagawa S."/>
            <person name="Yoshida T."/>
            <person name="Sawayama S."/>
        </authorList>
    </citation>
    <scope>NUCLEOTIDE SEQUENCE [LARGE SCALE GENOMIC DNA]</scope>
    <source>
        <strain evidence="1 2">NIES-144</strain>
    </source>
</reference>
<evidence type="ECO:0000313" key="1">
    <source>
        <dbReference type="EMBL" id="GFH06950.1"/>
    </source>
</evidence>
<organism evidence="1 2">
    <name type="scientific">Haematococcus lacustris</name>
    <name type="common">Green alga</name>
    <name type="synonym">Haematococcus pluvialis</name>
    <dbReference type="NCBI Taxonomy" id="44745"/>
    <lineage>
        <taxon>Eukaryota</taxon>
        <taxon>Viridiplantae</taxon>
        <taxon>Chlorophyta</taxon>
        <taxon>core chlorophytes</taxon>
        <taxon>Chlorophyceae</taxon>
        <taxon>CS clade</taxon>
        <taxon>Chlamydomonadales</taxon>
        <taxon>Haematococcaceae</taxon>
        <taxon>Haematococcus</taxon>
    </lineage>
</organism>
<dbReference type="Proteomes" id="UP000485058">
    <property type="component" value="Unassembled WGS sequence"/>
</dbReference>
<keyword evidence="2" id="KW-1185">Reference proteome</keyword>
<gene>
    <name evidence="1" type="ORF">HaLaN_01677</name>
</gene>
<dbReference type="EMBL" id="BLLF01000065">
    <property type="protein sequence ID" value="GFH06950.1"/>
    <property type="molecule type" value="Genomic_DNA"/>
</dbReference>
<name>A0A699Y9Y3_HAELA</name>
<protein>
    <submittedName>
        <fullName evidence="1">Uncharacterized protein</fullName>
    </submittedName>
</protein>
<evidence type="ECO:0000313" key="2">
    <source>
        <dbReference type="Proteomes" id="UP000485058"/>
    </source>
</evidence>
<dbReference type="Gene3D" id="1.25.40.10">
    <property type="entry name" value="Tetratricopeptide repeat domain"/>
    <property type="match status" value="1"/>
</dbReference>
<proteinExistence type="predicted"/>
<accession>A0A699Y9Y3</accession>